<name>A0A2W4XLA2_9CYAN</name>
<evidence type="ECO:0000313" key="2">
    <source>
        <dbReference type="Proteomes" id="UP000249081"/>
    </source>
</evidence>
<dbReference type="AlphaFoldDB" id="A0A2W4XLA2"/>
<sequence length="62" mass="7043">MKERRKMSLKYRGVEYEPATSQVAVSEEVIGRYRGAVATRHVAKQVKADHPQGLKYRGAVVR</sequence>
<reference evidence="1 2" key="2">
    <citation type="submission" date="2018-06" db="EMBL/GenBank/DDBJ databases">
        <title>Metagenomic assembly of (sub)arctic Cyanobacteria and their associated microbiome from non-axenic cultures.</title>
        <authorList>
            <person name="Baurain D."/>
        </authorList>
    </citation>
    <scope>NUCLEOTIDE SEQUENCE [LARGE SCALE GENOMIC DNA]</scope>
    <source>
        <strain evidence="1">ULC041bin1</strain>
    </source>
</reference>
<organism evidence="1 2">
    <name type="scientific">Shackletoniella antarctica</name>
    <dbReference type="NCBI Taxonomy" id="268115"/>
    <lineage>
        <taxon>Bacteria</taxon>
        <taxon>Bacillati</taxon>
        <taxon>Cyanobacteriota</taxon>
        <taxon>Cyanophyceae</taxon>
        <taxon>Oculatellales</taxon>
        <taxon>Oculatellaceae</taxon>
        <taxon>Shackletoniella</taxon>
    </lineage>
</organism>
<dbReference type="InterPro" id="IPR025458">
    <property type="entry name" value="DUF4278"/>
</dbReference>
<gene>
    <name evidence="1" type="ORF">DCF17_18695</name>
</gene>
<accession>A0A2W4XLA2</accession>
<protein>
    <recommendedName>
        <fullName evidence="3">DUF4278 domain-containing protein</fullName>
    </recommendedName>
</protein>
<evidence type="ECO:0000313" key="1">
    <source>
        <dbReference type="EMBL" id="PZO35405.1"/>
    </source>
</evidence>
<evidence type="ECO:0008006" key="3">
    <source>
        <dbReference type="Google" id="ProtNLM"/>
    </source>
</evidence>
<reference evidence="2" key="1">
    <citation type="submission" date="2018-04" db="EMBL/GenBank/DDBJ databases">
        <authorList>
            <person name="Cornet L."/>
        </authorList>
    </citation>
    <scope>NUCLEOTIDE SEQUENCE [LARGE SCALE GENOMIC DNA]</scope>
</reference>
<dbReference type="EMBL" id="QBMN01000169">
    <property type="protein sequence ID" value="PZO35405.1"/>
    <property type="molecule type" value="Genomic_DNA"/>
</dbReference>
<proteinExistence type="predicted"/>
<dbReference type="Pfam" id="PF14105">
    <property type="entry name" value="DUF4278"/>
    <property type="match status" value="1"/>
</dbReference>
<comment type="caution">
    <text evidence="1">The sequence shown here is derived from an EMBL/GenBank/DDBJ whole genome shotgun (WGS) entry which is preliminary data.</text>
</comment>
<dbReference type="Proteomes" id="UP000249081">
    <property type="component" value="Unassembled WGS sequence"/>
</dbReference>